<evidence type="ECO:0000256" key="2">
    <source>
        <dbReference type="ARBA" id="ARBA00005065"/>
    </source>
</evidence>
<reference evidence="11" key="2">
    <citation type="journal article" date="2021" name="PeerJ">
        <title>Extensive microbial diversity within the chicken gut microbiome revealed by metagenomics and culture.</title>
        <authorList>
            <person name="Gilroy R."/>
            <person name="Ravi A."/>
            <person name="Getino M."/>
            <person name="Pursley I."/>
            <person name="Horton D.L."/>
            <person name="Alikhan N.F."/>
            <person name="Baker D."/>
            <person name="Gharbi K."/>
            <person name="Hall N."/>
            <person name="Watson M."/>
            <person name="Adriaenssens E.M."/>
            <person name="Foster-Nyarko E."/>
            <person name="Jarju S."/>
            <person name="Secka A."/>
            <person name="Antonio M."/>
            <person name="Oren A."/>
            <person name="Chaudhuri R.R."/>
            <person name="La Ragione R."/>
            <person name="Hildebrand F."/>
            <person name="Pallen M.J."/>
        </authorList>
    </citation>
    <scope>NUCLEOTIDE SEQUENCE</scope>
    <source>
        <strain evidence="11">ChiW25-3613</strain>
    </source>
</reference>
<keyword evidence="5" id="KW-0662">Pyridine nucleotide biosynthesis</keyword>
<dbReference type="Gene3D" id="3.40.50.10800">
    <property type="entry name" value="NadA-like"/>
    <property type="match status" value="3"/>
</dbReference>
<dbReference type="EMBL" id="DVHB01000044">
    <property type="protein sequence ID" value="HIR39195.1"/>
    <property type="molecule type" value="Genomic_DNA"/>
</dbReference>
<dbReference type="Pfam" id="PF02445">
    <property type="entry name" value="NadA"/>
    <property type="match status" value="1"/>
</dbReference>
<dbReference type="GO" id="GO:0051539">
    <property type="term" value="F:4 iron, 4 sulfur cluster binding"/>
    <property type="evidence" value="ECO:0007669"/>
    <property type="project" value="UniProtKB-KW"/>
</dbReference>
<evidence type="ECO:0000256" key="1">
    <source>
        <dbReference type="ARBA" id="ARBA00001966"/>
    </source>
</evidence>
<name>A0A9D1DC47_9FIRM</name>
<evidence type="ECO:0000256" key="9">
    <source>
        <dbReference type="ARBA" id="ARBA00023014"/>
    </source>
</evidence>
<dbReference type="GO" id="GO:0046872">
    <property type="term" value="F:metal ion binding"/>
    <property type="evidence" value="ECO:0007669"/>
    <property type="project" value="UniProtKB-KW"/>
</dbReference>
<accession>A0A9D1DC47</accession>
<dbReference type="AlphaFoldDB" id="A0A9D1DC47"/>
<evidence type="ECO:0000313" key="12">
    <source>
        <dbReference type="Proteomes" id="UP000824179"/>
    </source>
</evidence>
<dbReference type="GO" id="GO:0005829">
    <property type="term" value="C:cytosol"/>
    <property type="evidence" value="ECO:0007669"/>
    <property type="project" value="TreeGrafter"/>
</dbReference>
<evidence type="ECO:0000256" key="5">
    <source>
        <dbReference type="ARBA" id="ARBA00022642"/>
    </source>
</evidence>
<dbReference type="NCBIfam" id="NF006878">
    <property type="entry name" value="PRK09375.1-2"/>
    <property type="match status" value="1"/>
</dbReference>
<keyword evidence="6" id="KW-0808">Transferase</keyword>
<evidence type="ECO:0000256" key="6">
    <source>
        <dbReference type="ARBA" id="ARBA00022679"/>
    </source>
</evidence>
<reference evidence="11" key="1">
    <citation type="submission" date="2020-10" db="EMBL/GenBank/DDBJ databases">
        <authorList>
            <person name="Gilroy R."/>
        </authorList>
    </citation>
    <scope>NUCLEOTIDE SEQUENCE</scope>
    <source>
        <strain evidence="11">ChiW25-3613</strain>
    </source>
</reference>
<dbReference type="EC" id="2.5.1.72" evidence="3 10"/>
<proteinExistence type="predicted"/>
<organism evidence="11 12">
    <name type="scientific">Candidatus Coproplasma stercoripullorum</name>
    <dbReference type="NCBI Taxonomy" id="2840751"/>
    <lineage>
        <taxon>Bacteria</taxon>
        <taxon>Bacillati</taxon>
        <taxon>Bacillota</taxon>
        <taxon>Clostridia</taxon>
        <taxon>Eubacteriales</taxon>
        <taxon>Candidatus Coproplasma</taxon>
    </lineage>
</organism>
<dbReference type="NCBIfam" id="TIGR00550">
    <property type="entry name" value="nadA"/>
    <property type="match status" value="1"/>
</dbReference>
<keyword evidence="9" id="KW-0411">Iron-sulfur</keyword>
<evidence type="ECO:0000256" key="10">
    <source>
        <dbReference type="NCBIfam" id="TIGR00550"/>
    </source>
</evidence>
<dbReference type="GO" id="GO:0034628">
    <property type="term" value="P:'de novo' NAD+ biosynthetic process from L-aspartate"/>
    <property type="evidence" value="ECO:0007669"/>
    <property type="project" value="TreeGrafter"/>
</dbReference>
<comment type="caution">
    <text evidence="11">The sequence shown here is derived from an EMBL/GenBank/DDBJ whole genome shotgun (WGS) entry which is preliminary data.</text>
</comment>
<keyword evidence="4" id="KW-0004">4Fe-4S</keyword>
<dbReference type="PANTHER" id="PTHR30573">
    <property type="entry name" value="QUINOLINATE SYNTHETASE A"/>
    <property type="match status" value="1"/>
</dbReference>
<evidence type="ECO:0000313" key="11">
    <source>
        <dbReference type="EMBL" id="HIR39195.1"/>
    </source>
</evidence>
<keyword evidence="8" id="KW-0408">Iron</keyword>
<dbReference type="InterPro" id="IPR003473">
    <property type="entry name" value="NadA"/>
</dbReference>
<evidence type="ECO:0000256" key="3">
    <source>
        <dbReference type="ARBA" id="ARBA00012669"/>
    </source>
</evidence>
<dbReference type="PANTHER" id="PTHR30573:SF0">
    <property type="entry name" value="QUINOLINATE SYNTHASE, CHLOROPLASTIC"/>
    <property type="match status" value="1"/>
</dbReference>
<dbReference type="GO" id="GO:0008987">
    <property type="term" value="F:quinolinate synthetase A activity"/>
    <property type="evidence" value="ECO:0007669"/>
    <property type="project" value="UniProtKB-UniRule"/>
</dbReference>
<dbReference type="SUPFAM" id="SSF142754">
    <property type="entry name" value="NadA-like"/>
    <property type="match status" value="1"/>
</dbReference>
<keyword evidence="7" id="KW-0479">Metal-binding</keyword>
<gene>
    <name evidence="11" type="primary">nadA</name>
    <name evidence="11" type="ORF">IAB90_02325</name>
</gene>
<dbReference type="Proteomes" id="UP000824179">
    <property type="component" value="Unassembled WGS sequence"/>
</dbReference>
<evidence type="ECO:0000256" key="4">
    <source>
        <dbReference type="ARBA" id="ARBA00022485"/>
    </source>
</evidence>
<evidence type="ECO:0000256" key="8">
    <source>
        <dbReference type="ARBA" id="ARBA00023004"/>
    </source>
</evidence>
<protein>
    <recommendedName>
        <fullName evidence="3 10">Quinolinate synthase</fullName>
        <ecNumber evidence="3 10">2.5.1.72</ecNumber>
    </recommendedName>
</protein>
<dbReference type="InterPro" id="IPR036094">
    <property type="entry name" value="NadA_sf"/>
</dbReference>
<evidence type="ECO:0000256" key="7">
    <source>
        <dbReference type="ARBA" id="ARBA00022723"/>
    </source>
</evidence>
<comment type="pathway">
    <text evidence="2">Cofactor biosynthesis; NAD(+) biosynthesis; quinolinate from iminoaspartate: step 1/1.</text>
</comment>
<comment type="cofactor">
    <cofactor evidence="1">
        <name>[4Fe-4S] cluster</name>
        <dbReference type="ChEBI" id="CHEBI:49883"/>
    </cofactor>
</comment>
<sequence>MLKDLQQEIMRIKKERDVCILAHSYMSEAICEVADFTGDSYALSVKAKTAPQSTVVMCGVRFMAETVKMLSPQKKVILANPDAGCPMAEQMDKELILQLKESLPGYTVVAYVNTTAELKTVCDVCVTSSSAVKICRALPTDKILFIPDINLGTYVKKQIPEKTFELVSGGCPTHARMTRGDVLKAKEAHPDALFLVHPECRPQVTELADYVGSTTGIMDFAEKSDKKEFIIGTENAIVEHLQFRCPNKKFYPLSKDLACHNMKITTLADVYNAVKGEGGEEITMDEETRLAAVKCIDKMIEYGG</sequence>